<evidence type="ECO:0000256" key="4">
    <source>
        <dbReference type="ARBA" id="ARBA00022691"/>
    </source>
</evidence>
<organism evidence="8 9">
    <name type="scientific">Sulfitobacter mediterraneus</name>
    <dbReference type="NCBI Taxonomy" id="83219"/>
    <lineage>
        <taxon>Bacteria</taxon>
        <taxon>Pseudomonadati</taxon>
        <taxon>Pseudomonadota</taxon>
        <taxon>Alphaproteobacteria</taxon>
        <taxon>Rhodobacterales</taxon>
        <taxon>Roseobacteraceae</taxon>
        <taxon>Sulfitobacter</taxon>
    </lineage>
</organism>
<dbReference type="EMBL" id="JEMU01000001">
    <property type="protein sequence ID" value="KAJ04670.1"/>
    <property type="molecule type" value="Genomic_DNA"/>
</dbReference>
<dbReference type="InterPro" id="IPR036804">
    <property type="entry name" value="CheR_N_sf"/>
</dbReference>
<dbReference type="AlphaFoldDB" id="A0A061SXN9"/>
<feature type="binding site" evidence="6">
    <location>
        <position position="83"/>
    </location>
    <ligand>
        <name>S-adenosyl-L-methionine</name>
        <dbReference type="ChEBI" id="CHEBI:59789"/>
    </ligand>
</feature>
<reference evidence="8 9" key="1">
    <citation type="journal article" date="2014" name="Genome Announc.">
        <title>Draft Genome Sequences of Two Isolates of the Roseobacter Group, Sulfitobacter sp. Strains 3SOLIMAR09 and 1FIGIMAR09, from Harbors of Mallorca Island (Mediterranean Sea).</title>
        <authorList>
            <person name="Mas-Llado M."/>
            <person name="Pina-Villalonga J.M."/>
            <person name="Brunet-Galmes I."/>
            <person name="Nogales B."/>
            <person name="Bosch R."/>
        </authorList>
    </citation>
    <scope>NUCLEOTIDE SEQUENCE [LARGE SCALE GENOMIC DNA]</scope>
    <source>
        <strain evidence="8 9">1FIGIMAR09</strain>
    </source>
</reference>
<dbReference type="PROSITE" id="PS50123">
    <property type="entry name" value="CHER"/>
    <property type="match status" value="1"/>
</dbReference>
<evidence type="ECO:0000256" key="2">
    <source>
        <dbReference type="ARBA" id="ARBA00022603"/>
    </source>
</evidence>
<proteinExistence type="predicted"/>
<dbReference type="InterPro" id="IPR050903">
    <property type="entry name" value="Bact_Chemotaxis_MeTrfase"/>
</dbReference>
<dbReference type="PRINTS" id="PR00996">
    <property type="entry name" value="CHERMTFRASE"/>
</dbReference>
<dbReference type="InterPro" id="IPR029063">
    <property type="entry name" value="SAM-dependent_MTases_sf"/>
</dbReference>
<evidence type="ECO:0000313" key="9">
    <source>
        <dbReference type="Proteomes" id="UP000027337"/>
    </source>
</evidence>
<dbReference type="SUPFAM" id="SSF47757">
    <property type="entry name" value="Chemotaxis receptor methyltransferase CheR, N-terminal domain"/>
    <property type="match status" value="1"/>
</dbReference>
<comment type="function">
    <text evidence="5">Methylation of the membrane-bound methyl-accepting chemotaxis proteins (MCP) to form gamma-glutamyl methyl ester residues in MCP.</text>
</comment>
<dbReference type="PANTHER" id="PTHR24422:SF19">
    <property type="entry name" value="CHEMOTAXIS PROTEIN METHYLTRANSFERASE"/>
    <property type="match status" value="1"/>
</dbReference>
<dbReference type="GO" id="GO:0032259">
    <property type="term" value="P:methylation"/>
    <property type="evidence" value="ECO:0007669"/>
    <property type="project" value="UniProtKB-KW"/>
</dbReference>
<dbReference type="STRING" id="83219.PM02_00125"/>
<name>A0A061SXN9_9RHOB</name>
<feature type="binding site" evidence="6">
    <location>
        <begin position="209"/>
        <end position="210"/>
    </location>
    <ligand>
        <name>S-adenosyl-L-methionine</name>
        <dbReference type="ChEBI" id="CHEBI:59789"/>
    </ligand>
</feature>
<dbReference type="InterPro" id="IPR026024">
    <property type="entry name" value="Chemotaxis_MeTrfase_CheR"/>
</dbReference>
<keyword evidence="4 5" id="KW-0949">S-adenosyl-L-methionine</keyword>
<dbReference type="SUPFAM" id="SSF53335">
    <property type="entry name" value="S-adenosyl-L-methionine-dependent methyltransferases"/>
    <property type="match status" value="1"/>
</dbReference>
<dbReference type="EC" id="2.1.1.80" evidence="5"/>
<feature type="binding site" evidence="6">
    <location>
        <position position="124"/>
    </location>
    <ligand>
        <name>S-adenosyl-L-methionine</name>
        <dbReference type="ChEBI" id="CHEBI:59789"/>
    </ligand>
</feature>
<comment type="catalytic activity">
    <reaction evidence="1 5">
        <text>L-glutamyl-[protein] + S-adenosyl-L-methionine = [protein]-L-glutamate 5-O-methyl ester + S-adenosyl-L-homocysteine</text>
        <dbReference type="Rhea" id="RHEA:24452"/>
        <dbReference type="Rhea" id="RHEA-COMP:10208"/>
        <dbReference type="Rhea" id="RHEA-COMP:10311"/>
        <dbReference type="ChEBI" id="CHEBI:29973"/>
        <dbReference type="ChEBI" id="CHEBI:57856"/>
        <dbReference type="ChEBI" id="CHEBI:59789"/>
        <dbReference type="ChEBI" id="CHEBI:82795"/>
        <dbReference type="EC" id="2.1.1.80"/>
    </reaction>
</comment>
<dbReference type="InterPro" id="IPR022641">
    <property type="entry name" value="CheR_N"/>
</dbReference>
<dbReference type="InterPro" id="IPR022642">
    <property type="entry name" value="CheR_C"/>
</dbReference>
<evidence type="ECO:0000259" key="7">
    <source>
        <dbReference type="PROSITE" id="PS50123"/>
    </source>
</evidence>
<dbReference type="GO" id="GO:0008983">
    <property type="term" value="F:protein-glutamate O-methyltransferase activity"/>
    <property type="evidence" value="ECO:0007669"/>
    <property type="project" value="UniProtKB-EC"/>
</dbReference>
<dbReference type="Proteomes" id="UP000027337">
    <property type="component" value="Unassembled WGS sequence"/>
</dbReference>
<evidence type="ECO:0000313" key="8">
    <source>
        <dbReference type="EMBL" id="KAJ04670.1"/>
    </source>
</evidence>
<dbReference type="Pfam" id="PF01739">
    <property type="entry name" value="CheR"/>
    <property type="match status" value="1"/>
</dbReference>
<feature type="binding site" evidence="6">
    <location>
        <position position="81"/>
    </location>
    <ligand>
        <name>S-adenosyl-L-methionine</name>
        <dbReference type="ChEBI" id="CHEBI:59789"/>
    </ligand>
</feature>
<feature type="binding site" evidence="6">
    <location>
        <position position="87"/>
    </location>
    <ligand>
        <name>S-adenosyl-L-methionine</name>
        <dbReference type="ChEBI" id="CHEBI:59789"/>
    </ligand>
</feature>
<dbReference type="RefSeq" id="WP_037904175.1">
    <property type="nucleotide sequence ID" value="NZ_JEMU01000001.1"/>
</dbReference>
<feature type="binding site" evidence="6">
    <location>
        <begin position="226"/>
        <end position="227"/>
    </location>
    <ligand>
        <name>S-adenosyl-L-methionine</name>
        <dbReference type="ChEBI" id="CHEBI:59789"/>
    </ligand>
</feature>
<keyword evidence="9" id="KW-1185">Reference proteome</keyword>
<protein>
    <recommendedName>
        <fullName evidence="5">Chemotaxis protein methyltransferase</fullName>
        <ecNumber evidence="5">2.1.1.80</ecNumber>
    </recommendedName>
</protein>
<keyword evidence="3 5" id="KW-0808">Transferase</keyword>
<feature type="domain" description="CheR-type methyltransferase" evidence="7">
    <location>
        <begin position="4"/>
        <end position="283"/>
    </location>
</feature>
<comment type="caution">
    <text evidence="8">The sequence shown here is derived from an EMBL/GenBank/DDBJ whole genome shotgun (WGS) entry which is preliminary data.</text>
</comment>
<evidence type="ECO:0000256" key="1">
    <source>
        <dbReference type="ARBA" id="ARBA00001541"/>
    </source>
</evidence>
<dbReference type="Gene3D" id="1.10.155.10">
    <property type="entry name" value="Chemotaxis receptor methyltransferase CheR, N-terminal domain"/>
    <property type="match status" value="1"/>
</dbReference>
<sequence length="283" mass="32124">MIALAQSEVALDPDSFRSIADLAYQESGLTLVEEKTSMIQSRLRHRLRALKLDDFAAYCAVLKSDAGRSERRHLISALTTNVSHFFREAHHFDQLADLFDARAAALRAGGRMRIWSAGCSNGQEALSAAITLAERAPDLSQLNLKILATDIDQNVVQFARDAQYPQRFMRGVTTEMRSKYFNVTTEENGEKHYSVAPSTRQLIQFNALNLLGQWPIRTKFDVIFCRNVVIYFDAETQEQLWPRFLEVLHPDGLLFLGHSERIAEPEKFGFECIGPTTYRPLPQ</sequence>
<feature type="binding site" evidence="6">
    <location>
        <position position="150"/>
    </location>
    <ligand>
        <name>S-adenosyl-L-methionine</name>
        <dbReference type="ChEBI" id="CHEBI:59789"/>
    </ligand>
</feature>
<dbReference type="PIRSF" id="PIRSF000410">
    <property type="entry name" value="CheR"/>
    <property type="match status" value="1"/>
</dbReference>
<dbReference type="eggNOG" id="COG1352">
    <property type="taxonomic scope" value="Bacteria"/>
</dbReference>
<dbReference type="Gene3D" id="3.40.50.150">
    <property type="entry name" value="Vaccinia Virus protein VP39"/>
    <property type="match status" value="1"/>
</dbReference>
<dbReference type="PANTHER" id="PTHR24422">
    <property type="entry name" value="CHEMOTAXIS PROTEIN METHYLTRANSFERASE"/>
    <property type="match status" value="1"/>
</dbReference>
<gene>
    <name evidence="8" type="ORF">PM02_00125</name>
</gene>
<evidence type="ECO:0000256" key="5">
    <source>
        <dbReference type="PIRNR" id="PIRNR000410"/>
    </source>
</evidence>
<dbReference type="InterPro" id="IPR000780">
    <property type="entry name" value="CheR_MeTrfase"/>
</dbReference>
<keyword evidence="2 5" id="KW-0489">Methyltransferase</keyword>
<evidence type="ECO:0000256" key="3">
    <source>
        <dbReference type="ARBA" id="ARBA00022679"/>
    </source>
</evidence>
<dbReference type="SMART" id="SM00138">
    <property type="entry name" value="MeTrc"/>
    <property type="match status" value="1"/>
</dbReference>
<dbReference type="Pfam" id="PF03705">
    <property type="entry name" value="CheR_N"/>
    <property type="match status" value="1"/>
</dbReference>
<accession>A0A061SXN9</accession>
<evidence type="ECO:0000256" key="6">
    <source>
        <dbReference type="PIRSR" id="PIRSR000410-1"/>
    </source>
</evidence>